<evidence type="ECO:0000256" key="1">
    <source>
        <dbReference type="ARBA" id="ARBA00022969"/>
    </source>
</evidence>
<evidence type="ECO:0000256" key="2">
    <source>
        <dbReference type="ARBA" id="ARBA00024325"/>
    </source>
</evidence>
<keyword evidence="1" id="KW-0749">Sporulation</keyword>
<gene>
    <name evidence="4" type="ORF">SPSYN_02235</name>
</gene>
<dbReference type="InterPro" id="IPR012851">
    <property type="entry name" value="Spore_coat_CotF-like"/>
</dbReference>
<evidence type="ECO:0000313" key="5">
    <source>
        <dbReference type="Proteomes" id="UP000798488"/>
    </source>
</evidence>
<dbReference type="PANTHER" id="PTHR39183">
    <property type="entry name" value="SPORE COAT PROTEIN F-LIKE PROTEIN YHCQ"/>
    <property type="match status" value="1"/>
</dbReference>
<dbReference type="Proteomes" id="UP000798488">
    <property type="component" value="Unassembled WGS sequence"/>
</dbReference>
<dbReference type="GO" id="GO:0030435">
    <property type="term" value="P:sporulation resulting in formation of a cellular spore"/>
    <property type="evidence" value="ECO:0007669"/>
    <property type="project" value="UniProtKB-KW"/>
</dbReference>
<dbReference type="EMBL" id="LSRS01000005">
    <property type="protein sequence ID" value="KAF1084458.1"/>
    <property type="molecule type" value="Genomic_DNA"/>
</dbReference>
<dbReference type="Gene3D" id="1.20.1260.10">
    <property type="match status" value="1"/>
</dbReference>
<organism evidence="4 5">
    <name type="scientific">Sporotomaculum syntrophicum</name>
    <dbReference type="NCBI Taxonomy" id="182264"/>
    <lineage>
        <taxon>Bacteria</taxon>
        <taxon>Bacillati</taxon>
        <taxon>Bacillota</taxon>
        <taxon>Clostridia</taxon>
        <taxon>Eubacteriales</taxon>
        <taxon>Desulfallaceae</taxon>
        <taxon>Sporotomaculum</taxon>
    </lineage>
</organism>
<sequence length="203" mass="23047">MRMQHDFGAHEIMEAHEVLTSTIDSINTFSLLRRHVSDQQLGEIMDRQLSFAEKEYNDMVSFMSNRHGISADTYHARRVPSINYGLRSPQPVSPHETAGRLSDRDVASIMLNMHKCSASRKMMASLECADSQLRHIMMQGAMSCAEKAYEIFTYMNQKGMYQVPTMQDRTQMNFINTFQPVGNTGTMGMMRSAGTLENQGFIS</sequence>
<dbReference type="PANTHER" id="PTHR39183:SF1">
    <property type="entry name" value="SPORE COAT PROTEIN F-LIKE PROTEIN YHCQ"/>
    <property type="match status" value="1"/>
</dbReference>
<comment type="caution">
    <text evidence="4">The sequence shown here is derived from an EMBL/GenBank/DDBJ whole genome shotgun (WGS) entry which is preliminary data.</text>
</comment>
<comment type="subcellular location">
    <subcellularLocation>
        <location evidence="2">Spore coat</location>
    </subcellularLocation>
</comment>
<dbReference type="Pfam" id="PF07875">
    <property type="entry name" value="Coat_F"/>
    <property type="match status" value="1"/>
</dbReference>
<keyword evidence="5" id="KW-1185">Reference proteome</keyword>
<dbReference type="RefSeq" id="WP_202623819.1">
    <property type="nucleotide sequence ID" value="NZ_LSRS01000005.1"/>
</dbReference>
<reference evidence="4" key="1">
    <citation type="submission" date="2016-02" db="EMBL/GenBank/DDBJ databases">
        <title>Draft Genome Sequence of Sporotomaculum syntrophicum Strain FB, a Syntrophic Benzoate Degrader.</title>
        <authorList>
            <person name="Nobu M.K."/>
            <person name="Narihiro T."/>
            <person name="Qiu Y.-L."/>
            <person name="Ohashi A."/>
            <person name="Liu W.-T."/>
            <person name="Yuji S."/>
        </authorList>
    </citation>
    <scope>NUCLEOTIDE SEQUENCE</scope>
    <source>
        <strain evidence="4">FB</strain>
    </source>
</reference>
<evidence type="ECO:0000256" key="3">
    <source>
        <dbReference type="ARBA" id="ARBA00024344"/>
    </source>
</evidence>
<dbReference type="AlphaFoldDB" id="A0A9D2WNI6"/>
<accession>A0A9D2WNI6</accession>
<proteinExistence type="inferred from homology"/>
<protein>
    <submittedName>
        <fullName evidence="4">Coat F domain protein</fullName>
    </submittedName>
</protein>
<name>A0A9D2WNI6_9FIRM</name>
<evidence type="ECO:0000313" key="4">
    <source>
        <dbReference type="EMBL" id="KAF1084458.1"/>
    </source>
</evidence>
<comment type="similarity">
    <text evidence="3">Belongs to the CotF family.</text>
</comment>
<dbReference type="InterPro" id="IPR012347">
    <property type="entry name" value="Ferritin-like"/>
</dbReference>